<gene>
    <name evidence="1" type="ORF">CF394_15115</name>
</gene>
<dbReference type="RefSeq" id="WP_094944769.1">
    <property type="nucleotide sequence ID" value="NZ_NOKQ01000348.1"/>
</dbReference>
<accession>A0A264VZP2</accession>
<dbReference type="Gene3D" id="1.10.287.880">
    <property type="entry name" value="Hypothetical protein YfhH domain"/>
    <property type="match status" value="1"/>
</dbReference>
<dbReference type="Proteomes" id="UP000217065">
    <property type="component" value="Unassembled WGS sequence"/>
</dbReference>
<dbReference type="OrthoDB" id="2353288at2"/>
<organism evidence="1 2">
    <name type="scientific">Tetzosporium hominis</name>
    <dbReference type="NCBI Taxonomy" id="2020506"/>
    <lineage>
        <taxon>Bacteria</taxon>
        <taxon>Bacillati</taxon>
        <taxon>Bacillota</taxon>
        <taxon>Bacilli</taxon>
        <taxon>Bacillales</taxon>
        <taxon>Caryophanaceae</taxon>
        <taxon>Tetzosporium</taxon>
    </lineage>
</organism>
<keyword evidence="2" id="KW-1185">Reference proteome</keyword>
<evidence type="ECO:0000313" key="2">
    <source>
        <dbReference type="Proteomes" id="UP000217065"/>
    </source>
</evidence>
<sequence length="105" mass="12028">MDKKYSQMTPEELRQEVANLKEKARKAEQLGIVNEYAVYERKATMAQSYLLDPTTIVPGELYSIEGDPGVYFKVDYLKGRFAWGHRLGGERYEEALPIALLKAIK</sequence>
<protein>
    <recommendedName>
        <fullName evidence="3">DUF1811 domain-containing protein</fullName>
    </recommendedName>
</protein>
<dbReference type="Gene3D" id="2.30.30.340">
    <property type="entry name" value="Hypothetical protein YfhH like domains"/>
    <property type="match status" value="1"/>
</dbReference>
<proteinExistence type="predicted"/>
<dbReference type="EMBL" id="NOKQ01000348">
    <property type="protein sequence ID" value="OZS76798.1"/>
    <property type="molecule type" value="Genomic_DNA"/>
</dbReference>
<dbReference type="Pfam" id="PF08838">
    <property type="entry name" value="DUF1811"/>
    <property type="match status" value="1"/>
</dbReference>
<dbReference type="InterPro" id="IPR014938">
    <property type="entry name" value="YfhH-like"/>
</dbReference>
<dbReference type="InterPro" id="IPR036289">
    <property type="entry name" value="YfhH"/>
</dbReference>
<evidence type="ECO:0000313" key="1">
    <source>
        <dbReference type="EMBL" id="OZS76798.1"/>
    </source>
</evidence>
<name>A0A264VZP2_9BACL</name>
<dbReference type="AlphaFoldDB" id="A0A264VZP2"/>
<evidence type="ECO:0008006" key="3">
    <source>
        <dbReference type="Google" id="ProtNLM"/>
    </source>
</evidence>
<dbReference type="SUPFAM" id="SSF101697">
    <property type="entry name" value="Hypothetical protein YfhH"/>
    <property type="match status" value="1"/>
</dbReference>
<comment type="caution">
    <text evidence="1">The sequence shown here is derived from an EMBL/GenBank/DDBJ whole genome shotgun (WGS) entry which is preliminary data.</text>
</comment>
<reference evidence="1 2" key="1">
    <citation type="submission" date="2017-07" db="EMBL/GenBank/DDBJ databases">
        <title>Tetzosporium hominis gen.nov. sp.nov.</title>
        <authorList>
            <person name="Tetz G."/>
            <person name="Tetz V."/>
        </authorList>
    </citation>
    <scope>NUCLEOTIDE SEQUENCE [LARGE SCALE GENOMIC DNA]</scope>
    <source>
        <strain evidence="1 2">VT-49</strain>
    </source>
</reference>